<dbReference type="Proteomes" id="UP001497623">
    <property type="component" value="Unassembled WGS sequence"/>
</dbReference>
<keyword evidence="1" id="KW-0472">Membrane</keyword>
<accession>A0AAV2QH79</accession>
<reference evidence="2 3" key="1">
    <citation type="submission" date="2024-05" db="EMBL/GenBank/DDBJ databases">
        <authorList>
            <person name="Wallberg A."/>
        </authorList>
    </citation>
    <scope>NUCLEOTIDE SEQUENCE [LARGE SCALE GENOMIC DNA]</scope>
</reference>
<gene>
    <name evidence="2" type="ORF">MNOR_LOCUS12113</name>
</gene>
<evidence type="ECO:0000313" key="2">
    <source>
        <dbReference type="EMBL" id="CAL4083238.1"/>
    </source>
</evidence>
<evidence type="ECO:0000256" key="1">
    <source>
        <dbReference type="SAM" id="Phobius"/>
    </source>
</evidence>
<dbReference type="EMBL" id="CAXKWB010006543">
    <property type="protein sequence ID" value="CAL4083238.1"/>
    <property type="molecule type" value="Genomic_DNA"/>
</dbReference>
<feature type="transmembrane region" description="Helical" evidence="1">
    <location>
        <begin position="12"/>
        <end position="37"/>
    </location>
</feature>
<sequence length="189" mass="19624">MVNKYVIAGLGLIGVSEATFVLAGSTLALSALTIPAITITSGAITAAAGTAAIAGIGALVAAGAIAKAKLLKRNGKRSIEDQNCLMVDNPDLFLTLAANNDQLGCGMRLVCELEATSDDELGEEEALILNLFGRGPEPVKFQDLDKPKAGFQYAAYVGATTGECEKVFGTCPFNRSTMMTAFKEALNES</sequence>
<feature type="transmembrane region" description="Helical" evidence="1">
    <location>
        <begin position="43"/>
        <end position="66"/>
    </location>
</feature>
<protein>
    <submittedName>
        <fullName evidence="2">Uncharacterized protein</fullName>
    </submittedName>
</protein>
<organism evidence="2 3">
    <name type="scientific">Meganyctiphanes norvegica</name>
    <name type="common">Northern krill</name>
    <name type="synonym">Thysanopoda norvegica</name>
    <dbReference type="NCBI Taxonomy" id="48144"/>
    <lineage>
        <taxon>Eukaryota</taxon>
        <taxon>Metazoa</taxon>
        <taxon>Ecdysozoa</taxon>
        <taxon>Arthropoda</taxon>
        <taxon>Crustacea</taxon>
        <taxon>Multicrustacea</taxon>
        <taxon>Malacostraca</taxon>
        <taxon>Eumalacostraca</taxon>
        <taxon>Eucarida</taxon>
        <taxon>Euphausiacea</taxon>
        <taxon>Euphausiidae</taxon>
        <taxon>Meganyctiphanes</taxon>
    </lineage>
</organism>
<keyword evidence="1" id="KW-1133">Transmembrane helix</keyword>
<keyword evidence="3" id="KW-1185">Reference proteome</keyword>
<proteinExistence type="predicted"/>
<comment type="caution">
    <text evidence="2">The sequence shown here is derived from an EMBL/GenBank/DDBJ whole genome shotgun (WGS) entry which is preliminary data.</text>
</comment>
<dbReference type="AlphaFoldDB" id="A0AAV2QH79"/>
<name>A0AAV2QH79_MEGNR</name>
<evidence type="ECO:0000313" key="3">
    <source>
        <dbReference type="Proteomes" id="UP001497623"/>
    </source>
</evidence>
<keyword evidence="1" id="KW-0812">Transmembrane</keyword>